<feature type="transmembrane region" description="Helical" evidence="1">
    <location>
        <begin position="125"/>
        <end position="146"/>
    </location>
</feature>
<dbReference type="AlphaFoldDB" id="A0A9P3EY12"/>
<accession>A0A9P3EY12</accession>
<dbReference type="OrthoDB" id="5412569at2759"/>
<dbReference type="EMBL" id="BHVY01000010">
    <property type="protein sequence ID" value="GIJ92619.1"/>
    <property type="molecule type" value="Genomic_DNA"/>
</dbReference>
<proteinExistence type="predicted"/>
<evidence type="ECO:0008006" key="4">
    <source>
        <dbReference type="Google" id="ProtNLM"/>
    </source>
</evidence>
<sequence>MDHKADTWSCYRVPLIVNLLAAFCLAVLIALGVYVSKTPILVGGTSSPGFSVIKVDPNSWNVGCTVIGTAVGLLLSWGFSSYDELLTRKELQSPTGVLAMYLRPLSAMRGLHQLQRRRFPVTRSFLILASAISSLISATTVAVFGIHTDSVTVINPSASYSLNQLPKGGYVRNPDHSSYPIIVDADVSLLSSFLYRDAYIRSSQTMVSNIYLGRGNWQPVSGTLGSTTYPGLNTSGIGLNVTSYTQYSGPSSGFNLPTSYTFERLDAAVFGTIVEVTCVNATVSYSVSTTKYGDPQNPVVVMYNFAKNTVVNTTVLLNRDYALPFSIGSVVTEQNGEPLHTFLFPGDDVDQPFVLECTYGGNEILATISLSDRVSPLQVNRSVTHGFPLDATVKWQLSNLTDKYINLYSHSGPGGSLADGWVASEYSLRIYDGSSSLAAQTMGTILSELGQAYFSLMRQNVENANQIRTSDQMLDNGSFVKMVVSVLRVGGSSDAWLLIYALMFISATSGVVMAAVQGHVLPWSPQDPVEILQKCLPAANIDELTHLGYRERFEAINRDGARL</sequence>
<gene>
    <name evidence="2" type="ORF">Asppvi_001897</name>
</gene>
<dbReference type="RefSeq" id="XP_043163365.1">
    <property type="nucleotide sequence ID" value="XM_043307430.1"/>
</dbReference>
<keyword evidence="1" id="KW-0472">Membrane</keyword>
<protein>
    <recommendedName>
        <fullName evidence="4">Transmembrane protein</fullName>
    </recommendedName>
</protein>
<evidence type="ECO:0000313" key="2">
    <source>
        <dbReference type="EMBL" id="GIJ92619.1"/>
    </source>
</evidence>
<dbReference type="Proteomes" id="UP001043456">
    <property type="component" value="Unassembled WGS sequence"/>
</dbReference>
<keyword evidence="3" id="KW-1185">Reference proteome</keyword>
<keyword evidence="1" id="KW-0812">Transmembrane</keyword>
<dbReference type="GeneID" id="67000509"/>
<feature type="transmembrane region" description="Helical" evidence="1">
    <location>
        <begin position="60"/>
        <end position="79"/>
    </location>
</feature>
<organism evidence="2 3">
    <name type="scientific">Aspergillus pseudoviridinutans</name>
    <dbReference type="NCBI Taxonomy" id="1517512"/>
    <lineage>
        <taxon>Eukaryota</taxon>
        <taxon>Fungi</taxon>
        <taxon>Dikarya</taxon>
        <taxon>Ascomycota</taxon>
        <taxon>Pezizomycotina</taxon>
        <taxon>Eurotiomycetes</taxon>
        <taxon>Eurotiomycetidae</taxon>
        <taxon>Eurotiales</taxon>
        <taxon>Aspergillaceae</taxon>
        <taxon>Aspergillus</taxon>
        <taxon>Aspergillus subgen. Fumigati</taxon>
    </lineage>
</organism>
<name>A0A9P3EY12_9EURO</name>
<reference evidence="2 3" key="1">
    <citation type="submission" date="2018-10" db="EMBL/GenBank/DDBJ databases">
        <title>Pan-genome distribution and transcriptional activeness of fungal secondary metabolism genes in Aspergillus section Fumigati.</title>
        <authorList>
            <person name="Takahashi H."/>
            <person name="Umemura M."/>
            <person name="Ninomiya A."/>
            <person name="Kusuya Y."/>
            <person name="Urayama S."/>
            <person name="Shimizu M."/>
            <person name="Watanabe A."/>
            <person name="Kamei K."/>
            <person name="Yaguchi T."/>
            <person name="Hagiwara D."/>
        </authorList>
    </citation>
    <scope>NUCLEOTIDE SEQUENCE [LARGE SCALE GENOMIC DNA]</scope>
    <source>
        <strain evidence="2 3">IFM 55266</strain>
    </source>
</reference>
<evidence type="ECO:0000313" key="3">
    <source>
        <dbReference type="Proteomes" id="UP001043456"/>
    </source>
</evidence>
<evidence type="ECO:0000256" key="1">
    <source>
        <dbReference type="SAM" id="Phobius"/>
    </source>
</evidence>
<keyword evidence="1" id="KW-1133">Transmembrane helix</keyword>
<comment type="caution">
    <text evidence="2">The sequence shown here is derived from an EMBL/GenBank/DDBJ whole genome shotgun (WGS) entry which is preliminary data.</text>
</comment>
<feature type="transmembrane region" description="Helical" evidence="1">
    <location>
        <begin position="12"/>
        <end position="35"/>
    </location>
</feature>